<keyword evidence="11" id="KW-1040">Host Golgi apparatus</keyword>
<protein>
    <recommendedName>
        <fullName evidence="7">RNA-directed RNA polymerase L</fullName>
        <ecNumber evidence="6">2.7.7.48</ecNumber>
    </recommendedName>
    <alternativeName>
        <fullName evidence="16">Large structural protein</fullName>
    </alternativeName>
    <alternativeName>
        <fullName evidence="18">Replicase</fullName>
    </alternativeName>
    <alternativeName>
        <fullName evidence="17">Transcriptase</fullName>
    </alternativeName>
</protein>
<dbReference type="Pfam" id="PF12603">
    <property type="entry name" value="L_PA-C-like"/>
    <property type="match status" value="1"/>
</dbReference>
<name>A0A076JUC9_9VIRU</name>
<evidence type="ECO:0000256" key="3">
    <source>
        <dbReference type="ARBA" id="ARBA00004136"/>
    </source>
</evidence>
<keyword evidence="8" id="KW-0808">Transferase</keyword>
<organism evidence="22 23">
    <name type="scientific">Rukutama virus</name>
    <dbReference type="NCBI Taxonomy" id="1531287"/>
    <lineage>
        <taxon>Viruses</taxon>
        <taxon>Riboviria</taxon>
        <taxon>Orthornavirae</taxon>
        <taxon>Negarnaviricota</taxon>
        <taxon>Polyploviricotina</taxon>
        <taxon>Bunyaviricetes</taxon>
        <taxon>Hareavirales</taxon>
        <taxon>Phenuiviridae</taxon>
        <taxon>Uukuvirus</taxon>
        <taxon>Uukuvirus rukutamaense</taxon>
    </lineage>
</organism>
<keyword evidence="23" id="KW-1185">Reference proteome</keyword>
<comment type="function">
    <text evidence="20">RNA-dependent RNA polymerase, which is responsible for the replication and transcription of the viral RNA genome using antigenomic RNA as an intermediate. During transcription, synthesizes subgenomic RNAs and assures their capping by a cap-snatching mechanism, which involves the endonuclease activity cleaving the host capped pre-mRNAs. These short capped RNAs are then used as primers for viral transcription. The 3'-end of subgenomic mRNAs molecules are not polyadenylated. During replication, the polymerase binds the 5' and 3' vRNA extremities at distinct sites. In turn, significant conformational changes occur in the polymerase and in vRNA to initiate active RNA synthesis. As a consequence of the use of the same enzyme for both transcription and replication, these mechanisms need to be well coordinated.</text>
</comment>
<dbReference type="InterPro" id="IPR022531">
    <property type="entry name" value="L_PA-C-like"/>
</dbReference>
<reference evidence="22 23" key="1">
    <citation type="submission" date="2013-11" db="EMBL/GenBank/DDBJ databases">
        <title>Complete genome sequences of the new Phleboviruses, isolated in Eurasia.</title>
        <authorList>
            <person name="Alkhovsky S.V."/>
            <person name="Shchetinin A.M."/>
            <person name="Shchelkanov M.Y."/>
            <person name="Lvov D.K."/>
        </authorList>
    </citation>
    <scope>NUCLEOTIDE SEQUENCE [LARGE SCALE GENOMIC DNA]</scope>
    <source>
        <strain evidence="22">LEIV-6269C</strain>
    </source>
</reference>
<evidence type="ECO:0000313" key="23">
    <source>
        <dbReference type="Proteomes" id="UP000099228"/>
    </source>
</evidence>
<evidence type="ECO:0000256" key="14">
    <source>
        <dbReference type="ARBA" id="ARBA00023184"/>
    </source>
</evidence>
<dbReference type="GO" id="GO:0039694">
    <property type="term" value="P:viral RNA genome replication"/>
    <property type="evidence" value="ECO:0007669"/>
    <property type="project" value="InterPro"/>
</dbReference>
<dbReference type="PROSITE" id="PS50525">
    <property type="entry name" value="RDRP_SSRNA_NEG_SEG"/>
    <property type="match status" value="1"/>
</dbReference>
<dbReference type="GeneID" id="65101314"/>
<evidence type="ECO:0000256" key="15">
    <source>
        <dbReference type="ARBA" id="ARBA00023211"/>
    </source>
</evidence>
<evidence type="ECO:0000256" key="11">
    <source>
        <dbReference type="ARBA" id="ARBA00022812"/>
    </source>
</evidence>
<evidence type="ECO:0000256" key="5">
    <source>
        <dbReference type="ARBA" id="ARBA00004452"/>
    </source>
</evidence>
<dbReference type="Pfam" id="PF15518">
    <property type="entry name" value="L_protein_N"/>
    <property type="match status" value="1"/>
</dbReference>
<dbReference type="EC" id="2.7.7.48" evidence="6"/>
<evidence type="ECO:0000256" key="17">
    <source>
        <dbReference type="ARBA" id="ARBA00030436"/>
    </source>
</evidence>
<sequence length="2102" mass="239820">MLLDICSRLPSAEGYECDPPTNFTAGQDRPRVPTFLVWTDGSDVNVEFDLDSLPIGSVTGSSIGPKFKIKSKDAATFIHDFTFAHWADSTDISLKSHFEIQNDSYDHWTPDYIAKRLDGSSVVVEFTTNRSDNEASMQQSYNSKVGKYEVALRNRSQRGLQFFVVVVSDSQVITNLPLNQSEVDELCFREIVSKAVFSELISKLIVPEHLDEDDDKRSREVKATFQSIQFDWATTETKFHPFSERMFSAFQSLSPDSKYLGSIIKDSLKEAQKNLDEDHLLSKSMTDSERQLRNSELCLSEIEEFRTHFNDQASRSAYEHKSTIPIPGIIPKVSGDTTSLTGLQDLPPMTASKDATARAWRSSISQVLTGDVERVVEDVDKERSIALENLSETELAEIKSLRQKFHRCSPDLDKTDQVELALQGVEAKQFRGHPRLEEKREASKRTFPLFTDVRDIDSFIDKESDEFSEELSQEVPAALFESVKSAAESQSLHGINMQDNHWFKATSWFISLPIGIWLFLVTCIGVELSIALKQHCGRGKFIMKKIRFFDIFLLIKPTNSGSHVFFSLAFPESAILGKLHSSAVFKALNYEDGWYWTEFHSYKMSKLTNVVRTMSMGFNLFWFWRDFFEVPFWEGSEKTKLEGIKKANKMFKFCLLMLAEDKAKSEEIATLSRYVLMEGFVSPPCLPKPSKMISKIPEFARTKLQVWLINKLLLAMVRVSRQPFKISVSAKGTTWSSMFNWITGDKIGTTQKLISLFYLGYIKNKEESPEKNATAGMYKKILEYEQKHPGRYEFLGLGDPSPDDVRFHEYSVSFLKHLSIHAKHLLRRDWGENVLDSIHRDIIGEISRLDLERVSTLKASSNFNEEWYFRRTDKTYHRSKVLEKAAAYINPATSHVHHILKCCLEKVESRGAMHICLFKKPQHGGLREIYVLGFEERIIQLVIETIARQICKKFKSETLTNPKQKLIIPETHGHRASKVCGLQHETIGSSDDAAKWNQCHHVTKFALMLCEFTHPSLHPFIVRGCSLFMKKRIMIDPHFLDIIDSHTDLKTGDPFVEGIHKAYHGNIEVPWMSSGTGYLETETGMMQGILHYTSSLFHTLLQEWLRSFSKKLFYPKVIWGEQCDVLIDVLQSSDDSGLLISIPSADPARLSKFRYLVALLFKFKANIGKYLAIYTSVKSTSNTLGVLEFNSEFFFHINHNRPLFRWIAACDLISEQESLAARQEEIYNNLTAVLEGGASFSLVAFCQYGQMLLHYTLLGLTTSPLFLEYIKMVSILCDPSLGFFLMDHPFGAGLAGFKYNLWITVQNSALGCRYNDLLNRIATGVNGSLKKTLDTTSSGTFVQSTIIRFGDRKKWLRLVDKLNLPDNWLELLDLYPEILYRRPLDGEEVKLKLAEKIHSPGVSNSLSKGNCIIRIISSSVYILSRATLTDGLAWLQEDETDAKGKFSLLKKVLDQTFACGNDNLSLNQLTLLFPLHGEYDRLRSHFLGYLSITGKHIKKTKVITQTRVSILESERFMRVKPEDLISDKWFGLNRSRLTPRMFKQEWESLKTTFPWIRDTPEETLELSPFEHHVQLRNFFSRLDLKGRDIRIIGAPIKKTSGVSNVSTAIRDNFFPKFLLDFSADSEGLDRAEAAGVLKHCLFLCLTGPYTDEAKYNMVIDFLSKSDKIVLRPNHGKTRSNVLSLLQDFLGPHGPETILNRIELANCGVIGGFTSPQKATEVDGKVTYSGEGTWRGVVDGFQIQITIGSDAVQGLTQIKSVTVNNERAISMIPAFCKNWSEEMHVFNSKNFAAKKSSSASFYLLNFKLSTARRPEGAPVYIVTDKIYHPIQWQIDNLELKVRRQTINLTYYLEKTSRKWKPRQLNILSYTIRDTDVSELAAAKMMTHSSEFCIHRREPSTSWICMRSLPIPVVDRLIDYLQSEKRISAGIDNELLKRCFADVAESALRKRGVFLSEFSKQVKSLLENKDFDFLDIFAEAGLECNMEDVLNWIPESGSEFQVDPEDYFDEINLTPFGMFTVQQEQESKYYHHKLLDAVIEDLIQKLSIEGIRSLLCNCVAPLKFKEECSRFLFLAGKDPTEVRWVSADFNVEDMGLDVEDDMFG</sequence>
<keyword evidence="9" id="KW-0479">Metal-binding</keyword>
<evidence type="ECO:0000256" key="4">
    <source>
        <dbReference type="ARBA" id="ARBA00004328"/>
    </source>
</evidence>
<evidence type="ECO:0000256" key="8">
    <source>
        <dbReference type="ARBA" id="ARBA00022679"/>
    </source>
</evidence>
<dbReference type="KEGG" id="vg:65101314"/>
<comment type="cofactor">
    <cofactor evidence="1">
        <name>Mn(2+)</name>
        <dbReference type="ChEBI" id="CHEBI:29035"/>
    </cofactor>
</comment>
<evidence type="ECO:0000256" key="9">
    <source>
        <dbReference type="ARBA" id="ARBA00022723"/>
    </source>
</evidence>
<keyword evidence="14" id="KW-1038">Host endoplasmic reticulum</keyword>
<dbReference type="GO" id="GO:0044172">
    <property type="term" value="C:host cell endoplasmic reticulum-Golgi intermediate compartment"/>
    <property type="evidence" value="ECO:0007669"/>
    <property type="project" value="UniProtKB-SubCell"/>
</dbReference>
<comment type="subcellular location">
    <subcellularLocation>
        <location evidence="3">Host Golgi apparatus</location>
    </subcellularLocation>
    <subcellularLocation>
        <location evidence="5">Host endoplasmic reticulum-Golgi intermediate compartment</location>
    </subcellularLocation>
    <subcellularLocation>
        <location evidence="4">Virion</location>
    </subcellularLocation>
</comment>
<evidence type="ECO:0000256" key="10">
    <source>
        <dbReference type="ARBA" id="ARBA00022801"/>
    </source>
</evidence>
<evidence type="ECO:0000256" key="6">
    <source>
        <dbReference type="ARBA" id="ARBA00012494"/>
    </source>
</evidence>
<dbReference type="InterPro" id="IPR029124">
    <property type="entry name" value="L_protein_N"/>
</dbReference>
<comment type="similarity">
    <text evidence="19">Belongs to the Bunyavirales RNA polymerase family.</text>
</comment>
<evidence type="ECO:0000256" key="18">
    <source>
        <dbReference type="ARBA" id="ARBA00031012"/>
    </source>
</evidence>
<evidence type="ECO:0000313" key="22">
    <source>
        <dbReference type="EMBL" id="AII79372.1"/>
    </source>
</evidence>
<comment type="cofactor">
    <cofactor evidence="2">
        <name>Mg(2+)</name>
        <dbReference type="ChEBI" id="CHEBI:18420"/>
    </cofactor>
</comment>
<dbReference type="Pfam" id="PF04196">
    <property type="entry name" value="Bunya_RdRp"/>
    <property type="match status" value="1"/>
</dbReference>
<evidence type="ECO:0000256" key="16">
    <source>
        <dbReference type="ARBA" id="ARBA00030285"/>
    </source>
</evidence>
<dbReference type="GO" id="GO:0003968">
    <property type="term" value="F:RNA-directed RNA polymerase activity"/>
    <property type="evidence" value="ECO:0007669"/>
    <property type="project" value="UniProtKB-EC"/>
</dbReference>
<evidence type="ECO:0000256" key="20">
    <source>
        <dbReference type="ARBA" id="ARBA00046037"/>
    </source>
</evidence>
<evidence type="ECO:0000256" key="1">
    <source>
        <dbReference type="ARBA" id="ARBA00001936"/>
    </source>
</evidence>
<evidence type="ECO:0000256" key="2">
    <source>
        <dbReference type="ARBA" id="ARBA00001946"/>
    </source>
</evidence>
<dbReference type="InterPro" id="IPR007322">
    <property type="entry name" value="RNA_pol_bunyavir"/>
</dbReference>
<keyword evidence="10" id="KW-0378">Hydrolase</keyword>
<evidence type="ECO:0000259" key="21">
    <source>
        <dbReference type="PROSITE" id="PS50525"/>
    </source>
</evidence>
<accession>A0A076JUC9</accession>
<keyword evidence="15" id="KW-0464">Manganese</keyword>
<dbReference type="EMBL" id="KF892052">
    <property type="protein sequence ID" value="AII79372.1"/>
    <property type="molecule type" value="Viral_cRNA"/>
</dbReference>
<dbReference type="InterPro" id="IPR007099">
    <property type="entry name" value="RNA-dir_pol_NSvirus"/>
</dbReference>
<dbReference type="RefSeq" id="YP_010086155.1">
    <property type="nucleotide sequence ID" value="NC_055368.1"/>
</dbReference>
<evidence type="ECO:0000256" key="13">
    <source>
        <dbReference type="ARBA" id="ARBA00022844"/>
    </source>
</evidence>
<proteinExistence type="inferred from homology"/>
<evidence type="ECO:0000256" key="7">
    <source>
        <dbReference type="ARBA" id="ARBA00018602"/>
    </source>
</evidence>
<dbReference type="GO" id="GO:0044423">
    <property type="term" value="C:virion component"/>
    <property type="evidence" value="ECO:0007669"/>
    <property type="project" value="UniProtKB-KW"/>
</dbReference>
<evidence type="ECO:0000256" key="19">
    <source>
        <dbReference type="ARBA" id="ARBA00034123"/>
    </source>
</evidence>
<dbReference type="GO" id="GO:0016787">
    <property type="term" value="F:hydrolase activity"/>
    <property type="evidence" value="ECO:0007669"/>
    <property type="project" value="UniProtKB-KW"/>
</dbReference>
<dbReference type="GO" id="GO:0046872">
    <property type="term" value="F:metal ion binding"/>
    <property type="evidence" value="ECO:0007669"/>
    <property type="project" value="UniProtKB-KW"/>
</dbReference>
<dbReference type="GO" id="GO:0006351">
    <property type="term" value="P:DNA-templated transcription"/>
    <property type="evidence" value="ECO:0007669"/>
    <property type="project" value="InterPro"/>
</dbReference>
<evidence type="ECO:0000256" key="12">
    <source>
        <dbReference type="ARBA" id="ARBA00022842"/>
    </source>
</evidence>
<feature type="domain" description="RdRp catalytic" evidence="21">
    <location>
        <begin position="976"/>
        <end position="1171"/>
    </location>
</feature>
<keyword evidence="12" id="KW-0460">Magnesium</keyword>
<dbReference type="Proteomes" id="UP000099228">
    <property type="component" value="Genome"/>
</dbReference>
<dbReference type="GO" id="GO:0044177">
    <property type="term" value="C:host cell Golgi apparatus"/>
    <property type="evidence" value="ECO:0007669"/>
    <property type="project" value="UniProtKB-SubCell"/>
</dbReference>
<keyword evidence="13" id="KW-0946">Virion</keyword>